<dbReference type="Proteomes" id="UP001596084">
    <property type="component" value="Unassembled WGS sequence"/>
</dbReference>
<organism evidence="3 4">
    <name type="scientific">Polaromonas jejuensis</name>
    <dbReference type="NCBI Taxonomy" id="457502"/>
    <lineage>
        <taxon>Bacteria</taxon>
        <taxon>Pseudomonadati</taxon>
        <taxon>Pseudomonadota</taxon>
        <taxon>Betaproteobacteria</taxon>
        <taxon>Burkholderiales</taxon>
        <taxon>Comamonadaceae</taxon>
        <taxon>Polaromonas</taxon>
    </lineage>
</organism>
<sequence length="355" mass="37904">MAGSCYRWFAYVGCRTTRERNARGKGLSVYGVHADGQWELVQQVEGLVNPSFLCLAHSESAIYAVHGDQSHVSSFDVDAREGTVRQTSEQDVGGNNPVHLALSRSQRWLLVANYATGNVVSLPVQPDGALGRLASSLSLPGIPGPHLQQKGAHPHQICVDLMGRWLFVPDKGLDKVFTLSLHEGTGELKLVSKLGHPPGTGPRHMVMHPRLPRTYVVGELDRTVATCRLNPATGELDLLSTTRTVPPGVESGSAAGIIITGKGQSLHVSNRGHDSVASFPVNADTGALLDPMWAPTGGATPRFISGTPDGDFLLAANEDADNLAIARLDANHPAPLTFQPFIQTESPVCVIFKKA</sequence>
<comment type="similarity">
    <text evidence="1">Belongs to the cycloisomerase 2 family.</text>
</comment>
<dbReference type="InterPro" id="IPR019405">
    <property type="entry name" value="Lactonase_7-beta_prop"/>
</dbReference>
<accession>A0ABW0QAK4</accession>
<evidence type="ECO:0000313" key="3">
    <source>
        <dbReference type="EMBL" id="MFC5521573.1"/>
    </source>
</evidence>
<dbReference type="SUPFAM" id="SSF51004">
    <property type="entry name" value="C-terminal (heme d1) domain of cytochrome cd1-nitrite reductase"/>
    <property type="match status" value="1"/>
</dbReference>
<keyword evidence="2" id="KW-0313">Glucose metabolism</keyword>
<evidence type="ECO:0000313" key="4">
    <source>
        <dbReference type="Proteomes" id="UP001596084"/>
    </source>
</evidence>
<dbReference type="InterPro" id="IPR050282">
    <property type="entry name" value="Cycloisomerase_2"/>
</dbReference>
<dbReference type="InterPro" id="IPR011048">
    <property type="entry name" value="Haem_d1_sf"/>
</dbReference>
<reference evidence="4" key="1">
    <citation type="journal article" date="2019" name="Int. J. Syst. Evol. Microbiol.">
        <title>The Global Catalogue of Microorganisms (GCM) 10K type strain sequencing project: providing services to taxonomists for standard genome sequencing and annotation.</title>
        <authorList>
            <consortium name="The Broad Institute Genomics Platform"/>
            <consortium name="The Broad Institute Genome Sequencing Center for Infectious Disease"/>
            <person name="Wu L."/>
            <person name="Ma J."/>
        </authorList>
    </citation>
    <scope>NUCLEOTIDE SEQUENCE [LARGE SCALE GENOMIC DNA]</scope>
    <source>
        <strain evidence="4">CGMCC 4.7277</strain>
    </source>
</reference>
<dbReference type="Pfam" id="PF10282">
    <property type="entry name" value="Lactonase"/>
    <property type="match status" value="1"/>
</dbReference>
<keyword evidence="2" id="KW-0119">Carbohydrate metabolism</keyword>
<dbReference type="Gene3D" id="2.130.10.10">
    <property type="entry name" value="YVTN repeat-like/Quinoprotein amine dehydrogenase"/>
    <property type="match status" value="1"/>
</dbReference>
<dbReference type="RefSeq" id="WP_068834298.1">
    <property type="nucleotide sequence ID" value="NZ_JBHSMX010000018.1"/>
</dbReference>
<keyword evidence="4" id="KW-1185">Reference proteome</keyword>
<evidence type="ECO:0000256" key="2">
    <source>
        <dbReference type="ARBA" id="ARBA00022526"/>
    </source>
</evidence>
<dbReference type="InterPro" id="IPR015943">
    <property type="entry name" value="WD40/YVTN_repeat-like_dom_sf"/>
</dbReference>
<protein>
    <submittedName>
        <fullName evidence="3">Lactonase family protein</fullName>
    </submittedName>
</protein>
<dbReference type="PANTHER" id="PTHR30344">
    <property type="entry name" value="6-PHOSPHOGLUCONOLACTONASE-RELATED"/>
    <property type="match status" value="1"/>
</dbReference>
<evidence type="ECO:0000256" key="1">
    <source>
        <dbReference type="ARBA" id="ARBA00005564"/>
    </source>
</evidence>
<proteinExistence type="inferred from homology"/>
<comment type="caution">
    <text evidence="3">The sequence shown here is derived from an EMBL/GenBank/DDBJ whole genome shotgun (WGS) entry which is preliminary data.</text>
</comment>
<dbReference type="PANTHER" id="PTHR30344:SF1">
    <property type="entry name" value="6-PHOSPHOGLUCONOLACTONASE"/>
    <property type="match status" value="1"/>
</dbReference>
<gene>
    <name evidence="3" type="ORF">ACFPP7_11685</name>
</gene>
<dbReference type="EMBL" id="JBHSMX010000018">
    <property type="protein sequence ID" value="MFC5521573.1"/>
    <property type="molecule type" value="Genomic_DNA"/>
</dbReference>
<name>A0ABW0QAK4_9BURK</name>